<evidence type="ECO:0000256" key="1">
    <source>
        <dbReference type="ARBA" id="ARBA00005260"/>
    </source>
</evidence>
<dbReference type="Proteomes" id="UP001158500">
    <property type="component" value="Unassembled WGS sequence"/>
</dbReference>
<dbReference type="Pfam" id="PF02583">
    <property type="entry name" value="Trns_repr_metal"/>
    <property type="match status" value="1"/>
</dbReference>
<proteinExistence type="inferred from homology"/>
<organism evidence="2 3">
    <name type="scientific">Stutzerimonas stutzeri</name>
    <name type="common">Pseudomonas stutzeri</name>
    <dbReference type="NCBI Taxonomy" id="316"/>
    <lineage>
        <taxon>Bacteria</taxon>
        <taxon>Pseudomonadati</taxon>
        <taxon>Pseudomonadota</taxon>
        <taxon>Gammaproteobacteria</taxon>
        <taxon>Pseudomonadales</taxon>
        <taxon>Pseudomonadaceae</taxon>
        <taxon>Stutzerimonas</taxon>
    </lineage>
</organism>
<dbReference type="GO" id="GO:0045892">
    <property type="term" value="P:negative regulation of DNA-templated transcription"/>
    <property type="evidence" value="ECO:0007669"/>
    <property type="project" value="UniProtKB-ARBA"/>
</dbReference>
<dbReference type="InterPro" id="IPR003735">
    <property type="entry name" value="Metal_Tscrpt_repr"/>
</dbReference>
<comment type="similarity">
    <text evidence="1">Belongs to the FrmR/RcnR family.</text>
</comment>
<reference evidence="2" key="1">
    <citation type="submission" date="2022-09" db="EMBL/GenBank/DDBJ databases">
        <title>Intensive care unit water sources are persistently colonized with multi-drug resistant bacteria and are the site of extensive horizontal gene transfer of antibiotic resistance genes.</title>
        <authorList>
            <person name="Diorio-Toth L."/>
        </authorList>
    </citation>
    <scope>NUCLEOTIDE SEQUENCE</scope>
    <source>
        <strain evidence="2">GD03947</strain>
    </source>
</reference>
<gene>
    <name evidence="2" type="ORF">N5C32_23525</name>
</gene>
<evidence type="ECO:0000313" key="3">
    <source>
        <dbReference type="Proteomes" id="UP001158500"/>
    </source>
</evidence>
<evidence type="ECO:0000313" key="2">
    <source>
        <dbReference type="EMBL" id="MDH1238994.1"/>
    </source>
</evidence>
<dbReference type="GO" id="GO:0003677">
    <property type="term" value="F:DNA binding"/>
    <property type="evidence" value="ECO:0007669"/>
    <property type="project" value="InterPro"/>
</dbReference>
<accession>A0AA42TIT0</accession>
<dbReference type="InterPro" id="IPR038390">
    <property type="entry name" value="Metal_Tscrpt_repr_sf"/>
</dbReference>
<name>A0AA42TIT0_STUST</name>
<dbReference type="AlphaFoldDB" id="A0AA42TIT0"/>
<feature type="non-terminal residue" evidence="2">
    <location>
        <position position="44"/>
    </location>
</feature>
<comment type="caution">
    <text evidence="2">The sequence shown here is derived from an EMBL/GenBank/DDBJ whole genome shotgun (WGS) entry which is preliminary data.</text>
</comment>
<dbReference type="RefSeq" id="WP_279642061.1">
    <property type="nucleotide sequence ID" value="NZ_JAOCAE010000043.1"/>
</dbReference>
<dbReference type="EMBL" id="JAOCAE010000043">
    <property type="protein sequence ID" value="MDH1238994.1"/>
    <property type="molecule type" value="Genomic_DNA"/>
</dbReference>
<sequence length="44" mass="4571">MPHGPEEKKQALDVGAECPAIVQQLAAVSGADNGLMATVMESYL</sequence>
<dbReference type="Gene3D" id="1.20.58.1000">
    <property type="entry name" value="Metal-sensitive repressor, helix protomer"/>
    <property type="match status" value="1"/>
</dbReference>
<dbReference type="GO" id="GO:0046872">
    <property type="term" value="F:metal ion binding"/>
    <property type="evidence" value="ECO:0007669"/>
    <property type="project" value="InterPro"/>
</dbReference>
<protein>
    <submittedName>
        <fullName evidence="2">Metal-sensing transcriptional repressor</fullName>
    </submittedName>
</protein>